<dbReference type="EMBL" id="SWBR01000001">
    <property type="protein sequence ID" value="TKC13195.1"/>
    <property type="molecule type" value="Genomic_DNA"/>
</dbReference>
<dbReference type="AlphaFoldDB" id="A0A4U1CXQ1"/>
<dbReference type="Proteomes" id="UP000309488">
    <property type="component" value="Unassembled WGS sequence"/>
</dbReference>
<evidence type="ECO:0000313" key="1">
    <source>
        <dbReference type="EMBL" id="TKC13195.1"/>
    </source>
</evidence>
<sequence>MKQHSKEQVEATANSIVNHFIPKNPEETKLSFHFTIPPSSNYKVSYEKDAKGSWNFVAYEMDESK</sequence>
<name>A0A4U1CXQ1_9SPHI</name>
<protein>
    <submittedName>
        <fullName evidence="1">Uncharacterized protein</fullName>
    </submittedName>
</protein>
<comment type="caution">
    <text evidence="1">The sequence shown here is derived from an EMBL/GenBank/DDBJ whole genome shotgun (WGS) entry which is preliminary data.</text>
</comment>
<proteinExistence type="predicted"/>
<reference evidence="1 2" key="1">
    <citation type="submission" date="2019-04" db="EMBL/GenBank/DDBJ databases">
        <title>Pedobacter sp. RP-3-22 sp. nov., isolated from Arctic soil.</title>
        <authorList>
            <person name="Dahal R.H."/>
            <person name="Kim D.-U."/>
        </authorList>
    </citation>
    <scope>NUCLEOTIDE SEQUENCE [LARGE SCALE GENOMIC DNA]</scope>
    <source>
        <strain evidence="1 2">RP-3-22</strain>
    </source>
</reference>
<evidence type="ECO:0000313" key="2">
    <source>
        <dbReference type="Proteomes" id="UP000309488"/>
    </source>
</evidence>
<dbReference type="RefSeq" id="WP_136839316.1">
    <property type="nucleotide sequence ID" value="NZ_SWBR01000001.1"/>
</dbReference>
<dbReference type="OrthoDB" id="771201at2"/>
<gene>
    <name evidence="1" type="ORF">FA048_06190</name>
</gene>
<keyword evidence="2" id="KW-1185">Reference proteome</keyword>
<accession>A0A4U1CXQ1</accession>
<organism evidence="1 2">
    <name type="scientific">Pedobacter polaris</name>
    <dbReference type="NCBI Taxonomy" id="2571273"/>
    <lineage>
        <taxon>Bacteria</taxon>
        <taxon>Pseudomonadati</taxon>
        <taxon>Bacteroidota</taxon>
        <taxon>Sphingobacteriia</taxon>
        <taxon>Sphingobacteriales</taxon>
        <taxon>Sphingobacteriaceae</taxon>
        <taxon>Pedobacter</taxon>
    </lineage>
</organism>